<dbReference type="AlphaFoldDB" id="A0A7K3WEP7"/>
<dbReference type="EMBL" id="JAAGWK010000010">
    <property type="protein sequence ID" value="NEL54160.1"/>
    <property type="molecule type" value="Genomic_DNA"/>
</dbReference>
<gene>
    <name evidence="2" type="ORF">G1H19_09130</name>
</gene>
<evidence type="ECO:0000313" key="2">
    <source>
        <dbReference type="EMBL" id="NEL54160.1"/>
    </source>
</evidence>
<feature type="domain" description="Knr4/Smi1-like" evidence="1">
    <location>
        <begin position="22"/>
        <end position="142"/>
    </location>
</feature>
<dbReference type="Proteomes" id="UP000470470">
    <property type="component" value="Unassembled WGS sequence"/>
</dbReference>
<protein>
    <submittedName>
        <fullName evidence="2">SMI1/KNR4 family protein</fullName>
    </submittedName>
</protein>
<reference evidence="2 3" key="1">
    <citation type="submission" date="2020-02" db="EMBL/GenBank/DDBJ databases">
        <title>The whole genome sequence of CPCC 205119.</title>
        <authorList>
            <person name="Jiang Z."/>
        </authorList>
    </citation>
    <scope>NUCLEOTIDE SEQUENCE [LARGE SCALE GENOMIC DNA]</scope>
    <source>
        <strain evidence="2 3">CPCC 205119</strain>
    </source>
</reference>
<dbReference type="Pfam" id="PF09346">
    <property type="entry name" value="SMI1_KNR4"/>
    <property type="match status" value="1"/>
</dbReference>
<dbReference type="RefSeq" id="WP_152729979.1">
    <property type="nucleotide sequence ID" value="NZ_JAABOZ010000004.1"/>
</dbReference>
<dbReference type="InterPro" id="IPR018958">
    <property type="entry name" value="Knr4/Smi1-like_dom"/>
</dbReference>
<sequence length="214" mass="23383">MLDQRVLAAWTASAGLHEPGGPGSPRDLAEVERASGRRMPPAFRELYARHDGGSWLAGDLVLFPLVREHDLTVARASTTYRGWEWPVPEELVLIGTGGGGDPIGLWVPAATPGRPLVVGVGSVFEPGCLGILGEDLDSFLRAWTAYHLLLPDREEVTAALDALELPRRLRADDPDDETFALVGEWASPTIPRSLRDPYQARLTADDVRRFATDR</sequence>
<dbReference type="SUPFAM" id="SSF160631">
    <property type="entry name" value="SMI1/KNR4-like"/>
    <property type="match status" value="1"/>
</dbReference>
<name>A0A7K3WEP7_9ACTN</name>
<organism evidence="2 3">
    <name type="scientific">Goekera deserti</name>
    <dbReference type="NCBI Taxonomy" id="2497753"/>
    <lineage>
        <taxon>Bacteria</taxon>
        <taxon>Bacillati</taxon>
        <taxon>Actinomycetota</taxon>
        <taxon>Actinomycetes</taxon>
        <taxon>Geodermatophilales</taxon>
        <taxon>Geodermatophilaceae</taxon>
        <taxon>Goekera</taxon>
    </lineage>
</organism>
<dbReference type="SMART" id="SM00860">
    <property type="entry name" value="SMI1_KNR4"/>
    <property type="match status" value="1"/>
</dbReference>
<proteinExistence type="predicted"/>
<evidence type="ECO:0000259" key="1">
    <source>
        <dbReference type="SMART" id="SM00860"/>
    </source>
</evidence>
<evidence type="ECO:0000313" key="3">
    <source>
        <dbReference type="Proteomes" id="UP000470470"/>
    </source>
</evidence>
<comment type="caution">
    <text evidence="2">The sequence shown here is derived from an EMBL/GenBank/DDBJ whole genome shotgun (WGS) entry which is preliminary data.</text>
</comment>
<accession>A0A7K3WEP7</accession>
<dbReference type="InterPro" id="IPR037883">
    <property type="entry name" value="Knr4/Smi1-like_sf"/>
</dbReference>
<keyword evidence="3" id="KW-1185">Reference proteome</keyword>